<keyword evidence="8" id="KW-1185">Reference proteome</keyword>
<dbReference type="Proteomes" id="UP000199331">
    <property type="component" value="Unassembled WGS sequence"/>
</dbReference>
<evidence type="ECO:0000313" key="8">
    <source>
        <dbReference type="Proteomes" id="UP000199331"/>
    </source>
</evidence>
<keyword evidence="5 6" id="KW-0472">Membrane</keyword>
<comment type="similarity">
    <text evidence="2">Belongs to the autoinducer-2 exporter (AI-2E) (TC 2.A.86) family.</text>
</comment>
<evidence type="ECO:0000256" key="2">
    <source>
        <dbReference type="ARBA" id="ARBA00009773"/>
    </source>
</evidence>
<accession>A0A1I5KLQ1</accession>
<reference evidence="8" key="1">
    <citation type="submission" date="2016-10" db="EMBL/GenBank/DDBJ databases">
        <authorList>
            <person name="Varghese N."/>
            <person name="Submissions S."/>
        </authorList>
    </citation>
    <scope>NUCLEOTIDE SEQUENCE [LARGE SCALE GENOMIC DNA]</scope>
    <source>
        <strain evidence="8">CGMCC 1.7715</strain>
    </source>
</reference>
<feature type="transmembrane region" description="Helical" evidence="6">
    <location>
        <begin position="12"/>
        <end position="30"/>
    </location>
</feature>
<dbReference type="InterPro" id="IPR002549">
    <property type="entry name" value="AI-2E-like"/>
</dbReference>
<feature type="transmembrane region" description="Helical" evidence="6">
    <location>
        <begin position="269"/>
        <end position="291"/>
    </location>
</feature>
<dbReference type="STRING" id="604088.SAMN04488060_0359"/>
<evidence type="ECO:0000256" key="4">
    <source>
        <dbReference type="ARBA" id="ARBA00022989"/>
    </source>
</evidence>
<protein>
    <submittedName>
        <fullName evidence="7">Predicted PurR-regulated permease PerM</fullName>
    </submittedName>
</protein>
<feature type="transmembrane region" description="Helical" evidence="6">
    <location>
        <begin position="242"/>
        <end position="262"/>
    </location>
</feature>
<feature type="transmembrane region" description="Helical" evidence="6">
    <location>
        <begin position="311"/>
        <end position="340"/>
    </location>
</feature>
<dbReference type="OrthoDB" id="106838at2"/>
<evidence type="ECO:0000256" key="1">
    <source>
        <dbReference type="ARBA" id="ARBA00004141"/>
    </source>
</evidence>
<proteinExistence type="inferred from homology"/>
<evidence type="ECO:0000256" key="3">
    <source>
        <dbReference type="ARBA" id="ARBA00022692"/>
    </source>
</evidence>
<keyword evidence="4 6" id="KW-1133">Transmembrane helix</keyword>
<feature type="transmembrane region" description="Helical" evidence="6">
    <location>
        <begin position="65"/>
        <end position="84"/>
    </location>
</feature>
<dbReference type="GO" id="GO:0016020">
    <property type="term" value="C:membrane"/>
    <property type="evidence" value="ECO:0007669"/>
    <property type="project" value="UniProtKB-SubCell"/>
</dbReference>
<feature type="transmembrane region" description="Helical" evidence="6">
    <location>
        <begin position="36"/>
        <end position="53"/>
    </location>
</feature>
<feature type="transmembrane region" description="Helical" evidence="6">
    <location>
        <begin position="215"/>
        <end position="236"/>
    </location>
</feature>
<dbReference type="AlphaFoldDB" id="A0A1I5KLQ1"/>
<dbReference type="PANTHER" id="PTHR21716:SF4">
    <property type="entry name" value="TRANSMEMBRANE PROTEIN 245"/>
    <property type="match status" value="1"/>
</dbReference>
<organism evidence="7 8">
    <name type="scientific">Qipengyuania nanhaisediminis</name>
    <dbReference type="NCBI Taxonomy" id="604088"/>
    <lineage>
        <taxon>Bacteria</taxon>
        <taxon>Pseudomonadati</taxon>
        <taxon>Pseudomonadota</taxon>
        <taxon>Alphaproteobacteria</taxon>
        <taxon>Sphingomonadales</taxon>
        <taxon>Erythrobacteraceae</taxon>
        <taxon>Qipengyuania</taxon>
    </lineage>
</organism>
<sequence>MEAQRGKAIEQGGFLLFLGLITLALLVVVLPFLQPMLWAALAAIMFQPLLRWFHARLPGRDSLAASLTLLVIFVAVILPAFWIGSEVVDEAAGLVVAFQQGRIDVADWFEQVFGALPANIQASLSASGFGDLSALQQRAQEFAQDSLGLIAQQAIAFGGSVFGYVLAFAVGLYVSFFLLRDGKEISRTILRSLPFDQSISQRLAERFLGIVRATIKGSIVVGLVQGALGAITFWVVGMPSVLLFGVIMAIASLLPAVGPAIVWVPAAIYLLATGAIWEGVVVIISGVALIGTIDNILRPILVGRDTGIPDWLILVSTLGGIALAGLSGIVIGPLVVGLFLAGWGILSEQRAAAAATATT</sequence>
<dbReference type="RefSeq" id="WP_090476763.1">
    <property type="nucleotide sequence ID" value="NZ_FOWZ01000001.1"/>
</dbReference>
<evidence type="ECO:0000256" key="6">
    <source>
        <dbReference type="SAM" id="Phobius"/>
    </source>
</evidence>
<evidence type="ECO:0000256" key="5">
    <source>
        <dbReference type="ARBA" id="ARBA00023136"/>
    </source>
</evidence>
<dbReference type="Pfam" id="PF01594">
    <property type="entry name" value="AI-2E_transport"/>
    <property type="match status" value="1"/>
</dbReference>
<feature type="transmembrane region" description="Helical" evidence="6">
    <location>
        <begin position="154"/>
        <end position="179"/>
    </location>
</feature>
<dbReference type="PANTHER" id="PTHR21716">
    <property type="entry name" value="TRANSMEMBRANE PROTEIN"/>
    <property type="match status" value="1"/>
</dbReference>
<name>A0A1I5KLQ1_9SPHN</name>
<comment type="subcellular location">
    <subcellularLocation>
        <location evidence="1">Membrane</location>
        <topology evidence="1">Multi-pass membrane protein</topology>
    </subcellularLocation>
</comment>
<gene>
    <name evidence="7" type="ORF">SAMN04488060_0359</name>
</gene>
<keyword evidence="3 6" id="KW-0812">Transmembrane</keyword>
<evidence type="ECO:0000313" key="7">
    <source>
        <dbReference type="EMBL" id="SFO86030.1"/>
    </source>
</evidence>
<dbReference type="EMBL" id="FOWZ01000001">
    <property type="protein sequence ID" value="SFO86030.1"/>
    <property type="molecule type" value="Genomic_DNA"/>
</dbReference>